<feature type="domain" description="Transketolase-like pyrimidine-binding" evidence="4">
    <location>
        <begin position="7"/>
        <end position="172"/>
    </location>
</feature>
<protein>
    <submittedName>
        <fullName evidence="5">C-terminal region of transketolase</fullName>
    </submittedName>
</protein>
<comment type="similarity">
    <text evidence="2">Belongs to the transketolase family.</text>
</comment>
<dbReference type="Proteomes" id="UP000030700">
    <property type="component" value="Unassembled WGS sequence"/>
</dbReference>
<dbReference type="InterPro" id="IPR051157">
    <property type="entry name" value="PDH/Transketolase"/>
</dbReference>
<dbReference type="InterPro" id="IPR009014">
    <property type="entry name" value="Transketo_C/PFOR_II"/>
</dbReference>
<evidence type="ECO:0000313" key="6">
    <source>
        <dbReference type="Proteomes" id="UP000030700"/>
    </source>
</evidence>
<keyword evidence="3" id="KW-0786">Thiamine pyrophosphate</keyword>
<accession>A0A0S6W326</accession>
<dbReference type="AlphaFoldDB" id="A0A0S6W326"/>
<name>A0A0S6W326_9BACT</name>
<gene>
    <name evidence="5" type="ORF">U14_04043</name>
</gene>
<dbReference type="CDD" id="cd07033">
    <property type="entry name" value="TPP_PYR_DXS_TK_like"/>
    <property type="match status" value="1"/>
</dbReference>
<comment type="cofactor">
    <cofactor evidence="1">
        <name>thiamine diphosphate</name>
        <dbReference type="ChEBI" id="CHEBI:58937"/>
    </cofactor>
</comment>
<dbReference type="SUPFAM" id="SSF52922">
    <property type="entry name" value="TK C-terminal domain-like"/>
    <property type="match status" value="1"/>
</dbReference>
<evidence type="ECO:0000259" key="4">
    <source>
        <dbReference type="SMART" id="SM00861"/>
    </source>
</evidence>
<reference evidence="5" key="1">
    <citation type="journal article" date="2015" name="PeerJ">
        <title>First genomic representation of candidate bacterial phylum KSB3 points to enhanced environmental sensing as a trigger of wastewater bulking.</title>
        <authorList>
            <person name="Sekiguchi Y."/>
            <person name="Ohashi A."/>
            <person name="Parks D.H."/>
            <person name="Yamauchi T."/>
            <person name="Tyson G.W."/>
            <person name="Hugenholtz P."/>
        </authorList>
    </citation>
    <scope>NUCLEOTIDE SEQUENCE [LARGE SCALE GENOMIC DNA]</scope>
</reference>
<dbReference type="InterPro" id="IPR033248">
    <property type="entry name" value="Transketolase_C"/>
</dbReference>
<dbReference type="EMBL" id="DF820459">
    <property type="protein sequence ID" value="GAK52786.1"/>
    <property type="molecule type" value="Genomic_DNA"/>
</dbReference>
<dbReference type="STRING" id="1499966.U14_04043"/>
<dbReference type="SUPFAM" id="SSF52518">
    <property type="entry name" value="Thiamin diphosphate-binding fold (THDP-binding)"/>
    <property type="match status" value="1"/>
</dbReference>
<organism evidence="5">
    <name type="scientific">Candidatus Moduliflexus flocculans</name>
    <dbReference type="NCBI Taxonomy" id="1499966"/>
    <lineage>
        <taxon>Bacteria</taxon>
        <taxon>Candidatus Moduliflexota</taxon>
        <taxon>Candidatus Moduliflexia</taxon>
        <taxon>Candidatus Moduliflexales</taxon>
        <taxon>Candidatus Moduliflexaceae</taxon>
    </lineage>
</organism>
<dbReference type="PANTHER" id="PTHR43825:SF1">
    <property type="entry name" value="TRANSKETOLASE-LIKE PYRIMIDINE-BINDING DOMAIN-CONTAINING PROTEIN"/>
    <property type="match status" value="1"/>
</dbReference>
<evidence type="ECO:0000256" key="2">
    <source>
        <dbReference type="ARBA" id="ARBA00007131"/>
    </source>
</evidence>
<dbReference type="HOGENOM" id="CLU_009227_1_1_0"/>
<dbReference type="SMART" id="SM00861">
    <property type="entry name" value="Transket_pyr"/>
    <property type="match status" value="1"/>
</dbReference>
<keyword evidence="6" id="KW-1185">Reference proteome</keyword>
<sequence>MNTQEKIDLRDTMVQTLIEAVDQQINVAVAVSDSTSTAKIAPFQKKFPERLVNVGIAEQNLVGVATGLALGGYVVVTTNAAPFLVGRANEQVKNDVCYSQTNVKLVGLNAGVCYGPLASTHHAIDDLSIMRGFGNIQIFAPSDAVETREIFRYALRYNGPVYIRMDSAKFPTFHEEDYRFEPGKVDVLREGNAVTIIAVGSVVHEAMAAAQELAAQSFSAEVLNISSIRPLQPQRIIESLQKTKRVITVEEHSLHGGLGSIVSEIIADNGLQAISVRLGITEGQFSKAGPRDKIRAYYKIDKQGIVETARKMMGN</sequence>
<dbReference type="Pfam" id="PF02780">
    <property type="entry name" value="Transketolase_C"/>
    <property type="match status" value="1"/>
</dbReference>
<dbReference type="Gene3D" id="3.40.50.970">
    <property type="match status" value="1"/>
</dbReference>
<dbReference type="Pfam" id="PF02779">
    <property type="entry name" value="Transket_pyr"/>
    <property type="match status" value="1"/>
</dbReference>
<dbReference type="FunFam" id="3.40.50.970:FF:000129">
    <property type="entry name" value="Transketolase"/>
    <property type="match status" value="1"/>
</dbReference>
<evidence type="ECO:0000313" key="5">
    <source>
        <dbReference type="EMBL" id="GAK52786.1"/>
    </source>
</evidence>
<dbReference type="Gene3D" id="3.40.50.920">
    <property type="match status" value="1"/>
</dbReference>
<dbReference type="PANTHER" id="PTHR43825">
    <property type="entry name" value="PYRUVATE DEHYDROGENASE E1 COMPONENT"/>
    <property type="match status" value="1"/>
</dbReference>
<dbReference type="InterPro" id="IPR029061">
    <property type="entry name" value="THDP-binding"/>
</dbReference>
<evidence type="ECO:0000256" key="1">
    <source>
        <dbReference type="ARBA" id="ARBA00001964"/>
    </source>
</evidence>
<dbReference type="InterPro" id="IPR005475">
    <property type="entry name" value="Transketolase-like_Pyr-bd"/>
</dbReference>
<proteinExistence type="inferred from homology"/>
<evidence type="ECO:0000256" key="3">
    <source>
        <dbReference type="ARBA" id="ARBA00023052"/>
    </source>
</evidence>